<dbReference type="PANTHER" id="PTHR42939:SF1">
    <property type="entry name" value="ABC TRANSPORTER ATP-BINDING PROTEIN ALBC-RELATED"/>
    <property type="match status" value="1"/>
</dbReference>
<evidence type="ECO:0000259" key="4">
    <source>
        <dbReference type="PROSITE" id="PS50893"/>
    </source>
</evidence>
<reference evidence="6" key="1">
    <citation type="journal article" date="2019" name="Int. J. Syst. Evol. Microbiol.">
        <title>The Global Catalogue of Microorganisms (GCM) 10K type strain sequencing project: providing services to taxonomists for standard genome sequencing and annotation.</title>
        <authorList>
            <consortium name="The Broad Institute Genomics Platform"/>
            <consortium name="The Broad Institute Genome Sequencing Center for Infectious Disease"/>
            <person name="Wu L."/>
            <person name="Ma J."/>
        </authorList>
    </citation>
    <scope>NUCLEOTIDE SEQUENCE [LARGE SCALE GENOMIC DNA]</scope>
    <source>
        <strain evidence="6">JCM 16704</strain>
    </source>
</reference>
<dbReference type="PROSITE" id="PS50893">
    <property type="entry name" value="ABC_TRANSPORTER_2"/>
    <property type="match status" value="1"/>
</dbReference>
<dbReference type="RefSeq" id="WP_344672808.1">
    <property type="nucleotide sequence ID" value="NZ_BAAAZI010000002.1"/>
</dbReference>
<keyword evidence="2" id="KW-0547">Nucleotide-binding</keyword>
<dbReference type="InterPro" id="IPR027417">
    <property type="entry name" value="P-loop_NTPase"/>
</dbReference>
<dbReference type="Gene3D" id="3.40.50.300">
    <property type="entry name" value="P-loop containing nucleotide triphosphate hydrolases"/>
    <property type="match status" value="1"/>
</dbReference>
<evidence type="ECO:0000256" key="2">
    <source>
        <dbReference type="ARBA" id="ARBA00022741"/>
    </source>
</evidence>
<gene>
    <name evidence="5" type="ORF">GCM10022216_01830</name>
</gene>
<keyword evidence="1" id="KW-0813">Transport</keyword>
<protein>
    <submittedName>
        <fullName evidence="5">ATP-binding cassette domain-containing protein</fullName>
    </submittedName>
</protein>
<keyword evidence="6" id="KW-1185">Reference proteome</keyword>
<dbReference type="PANTHER" id="PTHR42939">
    <property type="entry name" value="ABC TRANSPORTER ATP-BINDING PROTEIN ALBC-RELATED"/>
    <property type="match status" value="1"/>
</dbReference>
<evidence type="ECO:0000313" key="6">
    <source>
        <dbReference type="Proteomes" id="UP001500101"/>
    </source>
</evidence>
<organism evidence="5 6">
    <name type="scientific">Sphingobacterium kyonggiense</name>
    <dbReference type="NCBI Taxonomy" id="714075"/>
    <lineage>
        <taxon>Bacteria</taxon>
        <taxon>Pseudomonadati</taxon>
        <taxon>Bacteroidota</taxon>
        <taxon>Sphingobacteriia</taxon>
        <taxon>Sphingobacteriales</taxon>
        <taxon>Sphingobacteriaceae</taxon>
        <taxon>Sphingobacterium</taxon>
    </lineage>
</organism>
<dbReference type="EMBL" id="BAAAZI010000002">
    <property type="protein sequence ID" value="GAA4131613.1"/>
    <property type="molecule type" value="Genomic_DNA"/>
</dbReference>
<comment type="caution">
    <text evidence="5">The sequence shown here is derived from an EMBL/GenBank/DDBJ whole genome shotgun (WGS) entry which is preliminary data.</text>
</comment>
<dbReference type="Pfam" id="PF00005">
    <property type="entry name" value="ABC_tran"/>
    <property type="match status" value="1"/>
</dbReference>
<evidence type="ECO:0000313" key="5">
    <source>
        <dbReference type="EMBL" id="GAA4131613.1"/>
    </source>
</evidence>
<dbReference type="Proteomes" id="UP001500101">
    <property type="component" value="Unassembled WGS sequence"/>
</dbReference>
<dbReference type="InterPro" id="IPR003439">
    <property type="entry name" value="ABC_transporter-like_ATP-bd"/>
</dbReference>
<feature type="domain" description="ABC transporter" evidence="4">
    <location>
        <begin position="16"/>
        <end position="236"/>
    </location>
</feature>
<evidence type="ECO:0000256" key="3">
    <source>
        <dbReference type="ARBA" id="ARBA00022840"/>
    </source>
</evidence>
<dbReference type="GO" id="GO:0005524">
    <property type="term" value="F:ATP binding"/>
    <property type="evidence" value="ECO:0007669"/>
    <property type="project" value="UniProtKB-KW"/>
</dbReference>
<dbReference type="SUPFAM" id="SSF52540">
    <property type="entry name" value="P-loop containing nucleoside triphosphate hydrolases"/>
    <property type="match status" value="1"/>
</dbReference>
<dbReference type="InterPro" id="IPR003593">
    <property type="entry name" value="AAA+_ATPase"/>
</dbReference>
<dbReference type="SMART" id="SM00382">
    <property type="entry name" value="AAA"/>
    <property type="match status" value="1"/>
</dbReference>
<dbReference type="InterPro" id="IPR051782">
    <property type="entry name" value="ABC_Transporter_VariousFunc"/>
</dbReference>
<accession>A0ABP7Y717</accession>
<evidence type="ECO:0000256" key="1">
    <source>
        <dbReference type="ARBA" id="ARBA00022448"/>
    </source>
</evidence>
<keyword evidence="3 5" id="KW-0067">ATP-binding</keyword>
<proteinExistence type="predicted"/>
<name>A0ABP7Y717_9SPHI</name>
<sequence>MGLHEAHKDSLAEKELFVDSVEFCYSGQRSLLTGGYLVLKVGQVLGFLGRNGTGKSTFMKIVFGSLKAQFAYIRVNGVKVNCAFATKEVCLLPQESFLPTAKKVKTMINFMLKDEAIREEIYNDEIIKPILNNKVAELSAGELRYLEILLLLNQKATFILLDEPFTGISPVLKEKIQEHIRRLKDRKGIMVSDHDYMNVLEVSDQLLLLENGACRKIEKKEDLELFYLPEGTFDRPSDKSPA</sequence>